<evidence type="ECO:0000259" key="8">
    <source>
        <dbReference type="Pfam" id="PF21423"/>
    </source>
</evidence>
<dbReference type="InterPro" id="IPR050612">
    <property type="entry name" value="Prok_Mopterin_Oxidored"/>
</dbReference>
<dbReference type="InterPro" id="IPR006657">
    <property type="entry name" value="MoPterin_dinucl-bd_dom"/>
</dbReference>
<organism evidence="9 10">
    <name type="scientific">Sporobacter termitidis DSM 10068</name>
    <dbReference type="NCBI Taxonomy" id="1123282"/>
    <lineage>
        <taxon>Bacteria</taxon>
        <taxon>Bacillati</taxon>
        <taxon>Bacillota</taxon>
        <taxon>Clostridia</taxon>
        <taxon>Eubacteriales</taxon>
        <taxon>Oscillospiraceae</taxon>
        <taxon>Sporobacter</taxon>
    </lineage>
</organism>
<dbReference type="GO" id="GO:0043546">
    <property type="term" value="F:molybdopterin cofactor binding"/>
    <property type="evidence" value="ECO:0007669"/>
    <property type="project" value="InterPro"/>
</dbReference>
<dbReference type="InterPro" id="IPR006656">
    <property type="entry name" value="Mopterin_OxRdtase"/>
</dbReference>
<dbReference type="Gene3D" id="2.20.25.340">
    <property type="match status" value="1"/>
</dbReference>
<dbReference type="InterPro" id="IPR009010">
    <property type="entry name" value="Asp_de-COase-like_dom_sf"/>
</dbReference>
<dbReference type="GO" id="GO:0016491">
    <property type="term" value="F:oxidoreductase activity"/>
    <property type="evidence" value="ECO:0007669"/>
    <property type="project" value="UniProtKB-KW"/>
</dbReference>
<name>A0A1M5VDX2_9FIRM</name>
<dbReference type="GO" id="GO:0009061">
    <property type="term" value="P:anaerobic respiration"/>
    <property type="evidence" value="ECO:0007669"/>
    <property type="project" value="TreeGrafter"/>
</dbReference>
<dbReference type="RefSeq" id="WP_073076353.1">
    <property type="nucleotide sequence ID" value="NZ_FQXV01000002.1"/>
</dbReference>
<dbReference type="SUPFAM" id="SSF53706">
    <property type="entry name" value="Formate dehydrogenase/DMSO reductase, domains 1-3"/>
    <property type="match status" value="1"/>
</dbReference>
<dbReference type="Gene3D" id="3.40.228.10">
    <property type="entry name" value="Dimethylsulfoxide Reductase, domain 2"/>
    <property type="match status" value="1"/>
</dbReference>
<dbReference type="InterPro" id="IPR049032">
    <property type="entry name" value="AhtL-like_N"/>
</dbReference>
<dbReference type="Gene3D" id="3.40.50.740">
    <property type="match status" value="2"/>
</dbReference>
<dbReference type="Pfam" id="PF21423">
    <property type="entry name" value="AhtL-like_1st"/>
    <property type="match status" value="1"/>
</dbReference>
<evidence type="ECO:0000259" key="7">
    <source>
        <dbReference type="Pfam" id="PF01568"/>
    </source>
</evidence>
<sequence length="905" mass="102722">MDKKFKPDKQNIISFSLMGPESGGPCLVDSTDGRITRIRPYHYDKEYTDKYCNPWKIEARGSTFMAPDRVTITPFGLGYKSRVYSKNRVRYPLKRVDWDPKGERNPQNRGKSGYVRISWDEAAQLVADELVRIKETYGPEAVLCQADMHGEGKHVAPSHGCPNRLLSLMGGYTLQMRNMDSWEGWFWGAKHVWGCEPVGEMMPMTNLYPDIAKNAELLLFWGCDPETTPLGVVSQLPSRLCSWFTKIGLKSVYVCPDLNYGAAIHADKWIPVLPGTDAALQLAIAYVWLTEGTYEKEYIATHAYGFDKFEDYVLGREDGVPKTPAWASEKCGVPEWTIKALARDWAKKTASILHANGGGYIRGPYATEPARLEVMLLGMRAVGKPGVHQAKMIEWNLWNKDFPLPYQGEFMPAVPHIADPLRPVEGDVDPSINMKRFTLTPDQAKRAPELIELFRQFPAPKQFIPRVLIHKAILEGHAEWYGLQCFSSSQIPNAQNCRQPTAEYEFEKIVYPREGCSRVHMMWTDAPCQVTCWNDGNMSIRAMQHPDIECIVAQHPWLENDCYFADIIFPVSTKHEMNDLASDLSSGAFVSVYLEEPCCPPVGESISDFDVCAKVAEKLGKEYYDAYTCNMSEEERVRFFYKASGCEERMSWEEFRKKKIYVVPCKPDAQELPAGLYEFFKDPENNPLTTPTGLLEYSSTHIEKYMPDDPERPPVPRWIERGETHDERLSSPRAEKYSLLCMSNHGRWRMHAQCDDIIWNREVETMKIRGKDGYQYEPVWLNTAEAEKRGIRHGDIVKVFNERGTVLCGAYVTERLIPHTCYVDHGARLDPIIPGVLDRGGCINSICPTALTSKNSTGMATSGYLVEVQKVTDEEMAAWRRDYPGAFARKIDPAAGVCLEGWLVG</sequence>
<feature type="domain" description="Pyrogallol hydroxytransferase large subunit-like N-terminal" evidence="8">
    <location>
        <begin position="24"/>
        <end position="81"/>
    </location>
</feature>
<keyword evidence="4" id="KW-0479">Metal-binding</keyword>
<reference evidence="9 10" key="1">
    <citation type="submission" date="2016-11" db="EMBL/GenBank/DDBJ databases">
        <authorList>
            <person name="Jaros S."/>
            <person name="Januszkiewicz K."/>
            <person name="Wedrychowicz H."/>
        </authorList>
    </citation>
    <scope>NUCLEOTIDE SEQUENCE [LARGE SCALE GENOMIC DNA]</scope>
    <source>
        <strain evidence="9 10">DSM 10068</strain>
    </source>
</reference>
<dbReference type="Pfam" id="PF01568">
    <property type="entry name" value="Molydop_binding"/>
    <property type="match status" value="1"/>
</dbReference>
<feature type="domain" description="Molybdopterin dinucleotide-binding" evidence="7">
    <location>
        <begin position="763"/>
        <end position="852"/>
    </location>
</feature>
<comment type="similarity">
    <text evidence="2">Belongs to the prokaryotic molybdopterin-containing oxidoreductase family.</text>
</comment>
<gene>
    <name evidence="9" type="ORF">SAMN02745823_00782</name>
</gene>
<evidence type="ECO:0000313" key="9">
    <source>
        <dbReference type="EMBL" id="SHH73447.1"/>
    </source>
</evidence>
<evidence type="ECO:0000256" key="3">
    <source>
        <dbReference type="ARBA" id="ARBA00022505"/>
    </source>
</evidence>
<dbReference type="AlphaFoldDB" id="A0A1M5VDX2"/>
<evidence type="ECO:0000259" key="6">
    <source>
        <dbReference type="Pfam" id="PF00384"/>
    </source>
</evidence>
<dbReference type="InterPro" id="IPR006655">
    <property type="entry name" value="Mopterin_OxRdtase_prok_CS"/>
</dbReference>
<evidence type="ECO:0000256" key="4">
    <source>
        <dbReference type="ARBA" id="ARBA00022723"/>
    </source>
</evidence>
<dbReference type="GO" id="GO:0030151">
    <property type="term" value="F:molybdenum ion binding"/>
    <property type="evidence" value="ECO:0007669"/>
    <property type="project" value="TreeGrafter"/>
</dbReference>
<keyword evidence="5" id="KW-0560">Oxidoreductase</keyword>
<evidence type="ECO:0000313" key="10">
    <source>
        <dbReference type="Proteomes" id="UP000183995"/>
    </source>
</evidence>
<dbReference type="Pfam" id="PF00384">
    <property type="entry name" value="Molybdopterin"/>
    <property type="match status" value="1"/>
</dbReference>
<evidence type="ECO:0000256" key="5">
    <source>
        <dbReference type="ARBA" id="ARBA00023002"/>
    </source>
</evidence>
<dbReference type="SUPFAM" id="SSF50692">
    <property type="entry name" value="ADC-like"/>
    <property type="match status" value="1"/>
</dbReference>
<dbReference type="Proteomes" id="UP000183995">
    <property type="component" value="Unassembled WGS sequence"/>
</dbReference>
<dbReference type="EMBL" id="FQXV01000002">
    <property type="protein sequence ID" value="SHH73447.1"/>
    <property type="molecule type" value="Genomic_DNA"/>
</dbReference>
<evidence type="ECO:0000256" key="1">
    <source>
        <dbReference type="ARBA" id="ARBA00001942"/>
    </source>
</evidence>
<dbReference type="PROSITE" id="PS00932">
    <property type="entry name" value="MOLYBDOPTERIN_PROK_3"/>
    <property type="match status" value="1"/>
</dbReference>
<protein>
    <submittedName>
        <fullName evidence="9">Trimethylamine-N-oxide reductase (Cytochrome c)</fullName>
    </submittedName>
</protein>
<dbReference type="GO" id="GO:0030288">
    <property type="term" value="C:outer membrane-bounded periplasmic space"/>
    <property type="evidence" value="ECO:0007669"/>
    <property type="project" value="TreeGrafter"/>
</dbReference>
<keyword evidence="10" id="KW-1185">Reference proteome</keyword>
<evidence type="ECO:0000256" key="2">
    <source>
        <dbReference type="ARBA" id="ARBA00010312"/>
    </source>
</evidence>
<accession>A0A1M5VDX2</accession>
<dbReference type="OrthoDB" id="9803192at2"/>
<dbReference type="PANTHER" id="PTHR43742">
    <property type="entry name" value="TRIMETHYLAMINE-N-OXIDE REDUCTASE"/>
    <property type="match status" value="1"/>
</dbReference>
<comment type="cofactor">
    <cofactor evidence="1">
        <name>Mo-bis(molybdopterin guanine dinucleotide)</name>
        <dbReference type="ChEBI" id="CHEBI:60539"/>
    </cofactor>
</comment>
<dbReference type="STRING" id="1123282.SAMN02745823_00782"/>
<dbReference type="GO" id="GO:0009055">
    <property type="term" value="F:electron transfer activity"/>
    <property type="evidence" value="ECO:0007669"/>
    <property type="project" value="TreeGrafter"/>
</dbReference>
<proteinExistence type="inferred from homology"/>
<dbReference type="Gene3D" id="2.40.40.20">
    <property type="match status" value="1"/>
</dbReference>
<feature type="domain" description="Molybdopterin oxidoreductase" evidence="6">
    <location>
        <begin position="88"/>
        <end position="618"/>
    </location>
</feature>
<dbReference type="PANTHER" id="PTHR43742:SF10">
    <property type="entry name" value="TRIMETHYLAMINE-N-OXIDE REDUCTASE 2"/>
    <property type="match status" value="1"/>
</dbReference>
<keyword evidence="3" id="KW-0500">Molybdenum</keyword>